<dbReference type="Gene3D" id="3.40.50.720">
    <property type="entry name" value="NAD(P)-binding Rossmann-like Domain"/>
    <property type="match status" value="1"/>
</dbReference>
<evidence type="ECO:0000313" key="6">
    <source>
        <dbReference type="Proteomes" id="UP000038010"/>
    </source>
</evidence>
<dbReference type="SUPFAM" id="SSF51735">
    <property type="entry name" value="NAD(P)-binding Rossmann-fold domains"/>
    <property type="match status" value="1"/>
</dbReference>
<dbReference type="SUPFAM" id="SSF54495">
    <property type="entry name" value="UBC-like"/>
    <property type="match status" value="1"/>
</dbReference>
<feature type="signal peptide" evidence="3">
    <location>
        <begin position="1"/>
        <end position="19"/>
    </location>
</feature>
<organism evidence="5 6">
    <name type="scientific">Cyphellophora attinorum</name>
    <dbReference type="NCBI Taxonomy" id="1664694"/>
    <lineage>
        <taxon>Eukaryota</taxon>
        <taxon>Fungi</taxon>
        <taxon>Dikarya</taxon>
        <taxon>Ascomycota</taxon>
        <taxon>Pezizomycotina</taxon>
        <taxon>Eurotiomycetes</taxon>
        <taxon>Chaetothyriomycetidae</taxon>
        <taxon>Chaetothyriales</taxon>
        <taxon>Cyphellophoraceae</taxon>
        <taxon>Cyphellophora</taxon>
    </lineage>
</organism>
<accession>A0A0N1NZN2</accession>
<comment type="caution">
    <text evidence="5">The sequence shown here is derived from an EMBL/GenBank/DDBJ whole genome shotgun (WGS) entry which is preliminary data.</text>
</comment>
<dbReference type="CDD" id="cd23823">
    <property type="entry name" value="RWD_GCN2"/>
    <property type="match status" value="1"/>
</dbReference>
<dbReference type="PRINTS" id="PR00080">
    <property type="entry name" value="SDRFAMILY"/>
</dbReference>
<dbReference type="PANTHER" id="PTHR12292">
    <property type="entry name" value="RWD DOMAIN-CONTAINING PROTEIN"/>
    <property type="match status" value="1"/>
</dbReference>
<dbReference type="PROSITE" id="PS00061">
    <property type="entry name" value="ADH_SHORT"/>
    <property type="match status" value="1"/>
</dbReference>
<keyword evidence="6" id="KW-1185">Reference proteome</keyword>
<feature type="domain" description="RWD" evidence="4">
    <location>
        <begin position="556"/>
        <end position="670"/>
    </location>
</feature>
<dbReference type="Gene3D" id="3.10.110.10">
    <property type="entry name" value="Ubiquitin Conjugating Enzyme"/>
    <property type="match status" value="1"/>
</dbReference>
<feature type="region of interest" description="Disordered" evidence="2">
    <location>
        <begin position="719"/>
        <end position="750"/>
    </location>
</feature>
<dbReference type="Pfam" id="PF05773">
    <property type="entry name" value="RWD"/>
    <property type="match status" value="1"/>
</dbReference>
<dbReference type="Proteomes" id="UP000038010">
    <property type="component" value="Unassembled WGS sequence"/>
</dbReference>
<dbReference type="PROSITE" id="PS50908">
    <property type="entry name" value="RWD"/>
    <property type="match status" value="1"/>
</dbReference>
<feature type="compositionally biased region" description="Basic and acidic residues" evidence="2">
    <location>
        <begin position="719"/>
        <end position="736"/>
    </location>
</feature>
<dbReference type="InterPro" id="IPR002347">
    <property type="entry name" value="SDR_fam"/>
</dbReference>
<dbReference type="InterPro" id="IPR036291">
    <property type="entry name" value="NAD(P)-bd_dom_sf"/>
</dbReference>
<name>A0A0N1NZN2_9EURO</name>
<dbReference type="VEuPathDB" id="FungiDB:AB675_5665"/>
<dbReference type="AlphaFoldDB" id="A0A0N1NZN2"/>
<dbReference type="EMBL" id="LFJN01000008">
    <property type="protein sequence ID" value="KPI42186.1"/>
    <property type="molecule type" value="Genomic_DNA"/>
</dbReference>
<dbReference type="OrthoDB" id="277175at2759"/>
<keyword evidence="3" id="KW-0732">Signal</keyword>
<gene>
    <name evidence="5" type="ORF">AB675_5665</name>
</gene>
<dbReference type="RefSeq" id="XP_018002149.1">
    <property type="nucleotide sequence ID" value="XM_018145896.1"/>
</dbReference>
<dbReference type="Pfam" id="PF13561">
    <property type="entry name" value="adh_short_C2"/>
    <property type="match status" value="1"/>
</dbReference>
<keyword evidence="1" id="KW-0521">NADP</keyword>
<evidence type="ECO:0000256" key="3">
    <source>
        <dbReference type="SAM" id="SignalP"/>
    </source>
</evidence>
<feature type="chain" id="PRO_5005879473" evidence="3">
    <location>
        <begin position="20"/>
        <end position="783"/>
    </location>
</feature>
<protein>
    <submittedName>
        <fullName evidence="5">RWD domain-containing protein</fullName>
    </submittedName>
</protein>
<reference evidence="5 6" key="1">
    <citation type="submission" date="2015-06" db="EMBL/GenBank/DDBJ databases">
        <title>Draft genome of the ant-associated black yeast Phialophora attae CBS 131958.</title>
        <authorList>
            <person name="Moreno L.F."/>
            <person name="Stielow B.J."/>
            <person name="de Hoog S."/>
            <person name="Vicente V.A."/>
            <person name="Weiss V.A."/>
            <person name="de Vries M."/>
            <person name="Cruz L.M."/>
            <person name="Souza E.M."/>
        </authorList>
    </citation>
    <scope>NUCLEOTIDE SEQUENCE [LARGE SCALE GENOMIC DNA]</scope>
    <source>
        <strain evidence="5 6">CBS 131958</strain>
    </source>
</reference>
<dbReference type="InterPro" id="IPR020904">
    <property type="entry name" value="Sc_DH/Rdtase_CS"/>
</dbReference>
<dbReference type="FunFam" id="3.10.110.10:FF:000075">
    <property type="entry name" value="RWD domain-containing protein (Gir2)"/>
    <property type="match status" value="1"/>
</dbReference>
<dbReference type="InterPro" id="IPR040213">
    <property type="entry name" value="GIR2-like"/>
</dbReference>
<dbReference type="SMART" id="SM00591">
    <property type="entry name" value="RWD"/>
    <property type="match status" value="1"/>
</dbReference>
<evidence type="ECO:0000259" key="4">
    <source>
        <dbReference type="PROSITE" id="PS50908"/>
    </source>
</evidence>
<evidence type="ECO:0000256" key="2">
    <source>
        <dbReference type="SAM" id="MobiDB-lite"/>
    </source>
</evidence>
<sequence length="783" mass="85724">MRIQRSSLLALVLFAGTHAVAGGSGGYLPLTASAGAWHDVQEVTATVYSTLLTTEVQYQTITSVQLEYKTATLTELQPTTTTNYFSVTVTELQPTTIFTTLTELRPTTTTVFLSVTDTTTEIRPTTIFNTHTETIDHPVTVVYTQTETKVQPSTVVEIRSKTVTTTLSAQTVTVTSSAAVTNCRLPPPPALTGLVLCPSRIVNPTYTPSTPLPTDYHWGCPPGTLCTPSQENCNFERSSPESTYFCAPEECKPMPEIPAYVNDTTGPSATDADCGWFEPPPGFFNLNPEDFGLSYAIFDIYGQPVCPAPTGNWGDSTWDDWHEANRRANHLTGTVSPSRAPHLALGVPLLSTSPLTAFFFPFPIATSTGLQATLESLPKISDSSKAHLTAHVDVTSESAINKWIDDTVKHFGYLDCAANVAGTVTSEPVPIRASTEEIWSKLMDINARGTFFCLRAELQQMKRGGSVVNVASIAGHVAVPGWSSYVASKHAVIGLTKVAAREEGENGIRINCVAPGSIMTPLTEPIPSEYRDAYVSTQSMKRWAEPGKMGADEQQEEREVLDSIFPDEITDLSENSFRISITLDAPPDFRDEGVDPPTIFLTVAYPEAYPDVGPHLDLAPPPNASKHPLFDVSEDKAQLLEALEPTIEESLGMAMIFTLVSTLKEAAEQLMVDRQKQKNEVQEQVVRKAEEEENRKFFGTKVTSERFLEWQAKFKVEMEEKERLRREEEEAEEKKKGGAKGGARSEEKKLTGKELWERGLVGKEVDVDGDDLAEGVKEIKVGA</sequence>
<dbReference type="PRINTS" id="PR00081">
    <property type="entry name" value="GDHRDH"/>
</dbReference>
<dbReference type="GeneID" id="28737776"/>
<proteinExistence type="predicted"/>
<dbReference type="CDD" id="cd05233">
    <property type="entry name" value="SDR_c"/>
    <property type="match status" value="1"/>
</dbReference>
<evidence type="ECO:0000313" key="5">
    <source>
        <dbReference type="EMBL" id="KPI42186.1"/>
    </source>
</evidence>
<dbReference type="InterPro" id="IPR006575">
    <property type="entry name" value="RWD_dom"/>
</dbReference>
<dbReference type="InterPro" id="IPR016135">
    <property type="entry name" value="UBQ-conjugating_enzyme/RWD"/>
</dbReference>
<evidence type="ECO:0000256" key="1">
    <source>
        <dbReference type="ARBA" id="ARBA00022857"/>
    </source>
</evidence>
<dbReference type="STRING" id="1664694.A0A0N1NZN2"/>